<dbReference type="InterPro" id="IPR040624">
    <property type="entry name" value="HalOD1"/>
</dbReference>
<reference evidence="2 3" key="1">
    <citation type="journal article" date="2019" name="Int. J. Syst. Evol. Microbiol.">
        <title>The Global Catalogue of Microorganisms (GCM) 10K type strain sequencing project: providing services to taxonomists for standard genome sequencing and annotation.</title>
        <authorList>
            <consortium name="The Broad Institute Genomics Platform"/>
            <consortium name="The Broad Institute Genome Sequencing Center for Infectious Disease"/>
            <person name="Wu L."/>
            <person name="Ma J."/>
        </authorList>
    </citation>
    <scope>NUCLEOTIDE SEQUENCE [LARGE SCALE GENOMIC DNA]</scope>
    <source>
        <strain evidence="2 3">CGMCC 1.10594</strain>
    </source>
</reference>
<organism evidence="2 3">
    <name type="scientific">Haloplanus ruber</name>
    <dbReference type="NCBI Taxonomy" id="869892"/>
    <lineage>
        <taxon>Archaea</taxon>
        <taxon>Methanobacteriati</taxon>
        <taxon>Methanobacteriota</taxon>
        <taxon>Stenosarchaea group</taxon>
        <taxon>Halobacteria</taxon>
        <taxon>Halobacteriales</taxon>
        <taxon>Haloferacaceae</taxon>
        <taxon>Haloplanus</taxon>
    </lineage>
</organism>
<dbReference type="Pfam" id="PF18545">
    <property type="entry name" value="HalOD1"/>
    <property type="match status" value="1"/>
</dbReference>
<sequence>MAGERPEDGRSAGDAVDAATLTYRIDDAERPGNAAVRAVAAFTDTSPLDLDPLGRVIDFRSLDGLLDGSTAAPSVSFRYGGCHVTITPDSVRVRGRADDDG</sequence>
<dbReference type="AlphaFoldDB" id="A0ABD6CXI7"/>
<evidence type="ECO:0000313" key="3">
    <source>
        <dbReference type="Proteomes" id="UP001597075"/>
    </source>
</evidence>
<dbReference type="RefSeq" id="WP_256404197.1">
    <property type="nucleotide sequence ID" value="NZ_CP187151.1"/>
</dbReference>
<name>A0ABD6CXI7_9EURY</name>
<protein>
    <submittedName>
        <fullName evidence="2">HalOD1 output domain-containing protein</fullName>
    </submittedName>
</protein>
<keyword evidence="3" id="KW-1185">Reference proteome</keyword>
<comment type="caution">
    <text evidence="2">The sequence shown here is derived from an EMBL/GenBank/DDBJ whole genome shotgun (WGS) entry which is preliminary data.</text>
</comment>
<proteinExistence type="predicted"/>
<feature type="domain" description="Halobacterial output" evidence="1">
    <location>
        <begin position="28"/>
        <end position="93"/>
    </location>
</feature>
<evidence type="ECO:0000259" key="1">
    <source>
        <dbReference type="Pfam" id="PF18545"/>
    </source>
</evidence>
<evidence type="ECO:0000313" key="2">
    <source>
        <dbReference type="EMBL" id="MFD1633932.1"/>
    </source>
</evidence>
<dbReference type="Proteomes" id="UP001597075">
    <property type="component" value="Unassembled WGS sequence"/>
</dbReference>
<accession>A0ABD6CXI7</accession>
<gene>
    <name evidence="2" type="ORF">ACFSBJ_09330</name>
</gene>
<dbReference type="EMBL" id="JBHUDL010000010">
    <property type="protein sequence ID" value="MFD1633932.1"/>
    <property type="molecule type" value="Genomic_DNA"/>
</dbReference>